<evidence type="ECO:0000256" key="1">
    <source>
        <dbReference type="SAM" id="MobiDB-lite"/>
    </source>
</evidence>
<protein>
    <recommendedName>
        <fullName evidence="4">ATP-grasp domain-containing protein</fullName>
    </recommendedName>
</protein>
<reference evidence="2 3" key="1">
    <citation type="submission" date="2024-05" db="EMBL/GenBank/DDBJ databases">
        <title>Genome sequencing of Marine Estuary Bacteria, Pseudoalteromonas distincta strain FA, Psychrobacter proteolyticus strain EA, and Shewanella baltica strain CA.</title>
        <authorList>
            <person name="Dieffenbach S.A."/>
            <person name="Maclea K.S."/>
        </authorList>
    </citation>
    <scope>NUCLEOTIDE SEQUENCE [LARGE SCALE GENOMIC DNA]</scope>
    <source>
        <strain evidence="2 3">EA</strain>
    </source>
</reference>
<organism evidence="2 3">
    <name type="scientific">Psychrobacter proteolyticus</name>
    <dbReference type="NCBI Taxonomy" id="147825"/>
    <lineage>
        <taxon>Bacteria</taxon>
        <taxon>Pseudomonadati</taxon>
        <taxon>Pseudomonadota</taxon>
        <taxon>Gammaproteobacteria</taxon>
        <taxon>Moraxellales</taxon>
        <taxon>Moraxellaceae</taxon>
        <taxon>Psychrobacter</taxon>
    </lineage>
</organism>
<comment type="caution">
    <text evidence="2">The sequence shown here is derived from an EMBL/GenBank/DDBJ whole genome shotgun (WGS) entry which is preliminary data.</text>
</comment>
<accession>A0ABV0D203</accession>
<dbReference type="RefSeq" id="WP_347162052.1">
    <property type="nucleotide sequence ID" value="NZ_JBDLOB010000001.1"/>
</dbReference>
<evidence type="ECO:0008006" key="4">
    <source>
        <dbReference type="Google" id="ProtNLM"/>
    </source>
</evidence>
<dbReference type="Proteomes" id="UP001414441">
    <property type="component" value="Unassembled WGS sequence"/>
</dbReference>
<gene>
    <name evidence="2" type="ORF">ABFV72_01600</name>
</gene>
<keyword evidence="3" id="KW-1185">Reference proteome</keyword>
<evidence type="ECO:0000313" key="2">
    <source>
        <dbReference type="EMBL" id="MEN8624695.1"/>
    </source>
</evidence>
<dbReference type="EMBL" id="JBDLOB010000001">
    <property type="protein sequence ID" value="MEN8624695.1"/>
    <property type="molecule type" value="Genomic_DNA"/>
</dbReference>
<name>A0ABV0D203_9GAMM</name>
<proteinExistence type="predicted"/>
<sequence length="251" mass="28039">MDLPTLPTQPDMDNTAATLDNQEEYSDIESGSGTQTIDPSAIILAEALTDKAISWQIHNCKIIKKTVTQDLPLPFLYHYDSLDDAIKQTHPLTPKLLIQFNTPMSAHEAARLIGIDEELLTSPWHVKIIGSLVVFSEALQLAVRLHWTNTGKETQQVYTKDAADAIIAAFKDWQFFGRVDVLYKNNKQTLISVDELNPNTQALPAESLLTIEASSDYQQLLATHALAAIMKLEADKADLPWFDKAILERIE</sequence>
<evidence type="ECO:0000313" key="3">
    <source>
        <dbReference type="Proteomes" id="UP001414441"/>
    </source>
</evidence>
<feature type="region of interest" description="Disordered" evidence="1">
    <location>
        <begin position="1"/>
        <end position="20"/>
    </location>
</feature>